<dbReference type="AlphaFoldDB" id="A0A7L4NEH2"/>
<reference evidence="9 10" key="1">
    <citation type="submission" date="2020-02" db="EMBL/GenBank/DDBJ databases">
        <title>Bird 10,000 Genomes (B10K) Project - Family phase.</title>
        <authorList>
            <person name="Zhang G."/>
        </authorList>
    </citation>
    <scope>NUCLEOTIDE SEQUENCE [LARGE SCALE GENOMIC DNA]</scope>
    <source>
        <strain evidence="9">B10K-DU-013-51</strain>
        <tissue evidence="9">Mixed tissue sample</tissue>
    </source>
</reference>
<keyword evidence="1 7" id="KW-0732">Signal</keyword>
<dbReference type="GO" id="GO:0002250">
    <property type="term" value="P:adaptive immune response"/>
    <property type="evidence" value="ECO:0007669"/>
    <property type="project" value="UniProtKB-KW"/>
</dbReference>
<dbReference type="PROSITE" id="PS50835">
    <property type="entry name" value="IG_LIKE"/>
    <property type="match status" value="1"/>
</dbReference>
<evidence type="ECO:0000256" key="1">
    <source>
        <dbReference type="ARBA" id="ARBA00022729"/>
    </source>
</evidence>
<dbReference type="GO" id="GO:0042605">
    <property type="term" value="F:peptide antigen binding"/>
    <property type="evidence" value="ECO:0007669"/>
    <property type="project" value="TreeGrafter"/>
</dbReference>
<evidence type="ECO:0000256" key="7">
    <source>
        <dbReference type="SAM" id="SignalP"/>
    </source>
</evidence>
<accession>A0A7L4NEH2</accession>
<dbReference type="SUPFAM" id="SSF48726">
    <property type="entry name" value="Immunoglobulin"/>
    <property type="match status" value="1"/>
</dbReference>
<dbReference type="InterPro" id="IPR051006">
    <property type="entry name" value="TCR_variable_domain"/>
</dbReference>
<evidence type="ECO:0000259" key="8">
    <source>
        <dbReference type="PROSITE" id="PS50835"/>
    </source>
</evidence>
<keyword evidence="3" id="KW-1064">Adaptive immunity</keyword>
<dbReference type="InterPro" id="IPR036179">
    <property type="entry name" value="Ig-like_dom_sf"/>
</dbReference>
<dbReference type="Proteomes" id="UP000586704">
    <property type="component" value="Unassembled WGS sequence"/>
</dbReference>
<gene>
    <name evidence="9" type="primary">Ighv459_0</name>
    <name evidence="9" type="ORF">CEYCYA_R13057</name>
</gene>
<organism evidence="9 10">
    <name type="scientific">Ceyx cyanopectus</name>
    <name type="common">Indigo-banded kingfisher</name>
    <dbReference type="NCBI Taxonomy" id="390723"/>
    <lineage>
        <taxon>Eukaryota</taxon>
        <taxon>Metazoa</taxon>
        <taxon>Chordata</taxon>
        <taxon>Craniata</taxon>
        <taxon>Vertebrata</taxon>
        <taxon>Euteleostomi</taxon>
        <taxon>Archelosauria</taxon>
        <taxon>Archosauria</taxon>
        <taxon>Dinosauria</taxon>
        <taxon>Saurischia</taxon>
        <taxon>Theropoda</taxon>
        <taxon>Coelurosauria</taxon>
        <taxon>Aves</taxon>
        <taxon>Neognathae</taxon>
        <taxon>Neoaves</taxon>
        <taxon>Telluraves</taxon>
        <taxon>Coraciimorphae</taxon>
        <taxon>Coraciiformes</taxon>
        <taxon>Alcedinidae</taxon>
        <taxon>Ceyx</taxon>
    </lineage>
</organism>
<evidence type="ECO:0000256" key="3">
    <source>
        <dbReference type="ARBA" id="ARBA00023130"/>
    </source>
</evidence>
<comment type="caution">
    <text evidence="9">The sequence shown here is derived from an EMBL/GenBank/DDBJ whole genome shotgun (WGS) entry which is preliminary data.</text>
</comment>
<evidence type="ECO:0000313" key="10">
    <source>
        <dbReference type="Proteomes" id="UP000586704"/>
    </source>
</evidence>
<dbReference type="PANTHER" id="PTHR19343:SF13">
    <property type="entry name" value="T CELL RECEPTOR ALPHA VARIABLE 21"/>
    <property type="match status" value="1"/>
</dbReference>
<feature type="non-terminal residue" evidence="9">
    <location>
        <position position="1"/>
    </location>
</feature>
<dbReference type="InterPro" id="IPR013106">
    <property type="entry name" value="Ig_V-set"/>
</dbReference>
<dbReference type="EMBL" id="VYZU01048031">
    <property type="protein sequence ID" value="NXY86524.1"/>
    <property type="molecule type" value="Genomic_DNA"/>
</dbReference>
<dbReference type="Pfam" id="PF07686">
    <property type="entry name" value="V-set"/>
    <property type="match status" value="1"/>
</dbReference>
<keyword evidence="4" id="KW-0675">Receptor</keyword>
<evidence type="ECO:0000256" key="6">
    <source>
        <dbReference type="ARBA" id="ARBA00043266"/>
    </source>
</evidence>
<evidence type="ECO:0000256" key="4">
    <source>
        <dbReference type="ARBA" id="ARBA00023170"/>
    </source>
</evidence>
<dbReference type="Gene3D" id="2.60.40.10">
    <property type="entry name" value="Immunoglobulins"/>
    <property type="match status" value="1"/>
</dbReference>
<feature type="signal peptide" evidence="7">
    <location>
        <begin position="1"/>
        <end position="20"/>
    </location>
</feature>
<keyword evidence="6" id="KW-1279">T cell receptor</keyword>
<keyword evidence="10" id="KW-1185">Reference proteome</keyword>
<dbReference type="InterPro" id="IPR013783">
    <property type="entry name" value="Ig-like_fold"/>
</dbReference>
<feature type="chain" id="PRO_5029697167" evidence="7">
    <location>
        <begin position="21"/>
        <end position="93"/>
    </location>
</feature>
<evidence type="ECO:0000256" key="5">
    <source>
        <dbReference type="ARBA" id="ARBA00023319"/>
    </source>
</evidence>
<dbReference type="InterPro" id="IPR007110">
    <property type="entry name" value="Ig-like_dom"/>
</dbReference>
<dbReference type="OrthoDB" id="9945861at2759"/>
<feature type="non-terminal residue" evidence="9">
    <location>
        <position position="93"/>
    </location>
</feature>
<protein>
    <submittedName>
        <fullName evidence="9">HV459 protein</fullName>
    </submittedName>
</protein>
<proteinExistence type="predicted"/>
<dbReference type="GO" id="GO:0042101">
    <property type="term" value="C:T cell receptor complex"/>
    <property type="evidence" value="ECO:0007669"/>
    <property type="project" value="UniProtKB-KW"/>
</dbReference>
<sequence length="93" mass="10919">YWSDCCFFFLSAAVTGQVALEQHRREVSVREGDGVTFLCTMSGGSMNDYYMFWYRQMPHGTLQFIFRESNSYGEGFRDRFRASVERSNNRITL</sequence>
<evidence type="ECO:0000313" key="9">
    <source>
        <dbReference type="EMBL" id="NXY86524.1"/>
    </source>
</evidence>
<keyword evidence="2" id="KW-0391">Immunity</keyword>
<feature type="domain" description="Ig-like" evidence="8">
    <location>
        <begin position="16"/>
        <end position="93"/>
    </location>
</feature>
<dbReference type="PANTHER" id="PTHR19343">
    <property type="entry name" value="T CELL RECEPTOR ALPHA VARIABLE 1-2"/>
    <property type="match status" value="1"/>
</dbReference>
<name>A0A7L4NEH2_9AVES</name>
<keyword evidence="5" id="KW-0393">Immunoglobulin domain</keyword>
<evidence type="ECO:0000256" key="2">
    <source>
        <dbReference type="ARBA" id="ARBA00022859"/>
    </source>
</evidence>